<dbReference type="Pfam" id="PF07661">
    <property type="entry name" value="MORN_2"/>
    <property type="match status" value="4"/>
</dbReference>
<keyword evidence="3" id="KW-1185">Reference proteome</keyword>
<gene>
    <name evidence="2" type="ORF">ACFSC2_19385</name>
</gene>
<evidence type="ECO:0000256" key="1">
    <source>
        <dbReference type="PROSITE-ProRule" id="PRU00339"/>
    </source>
</evidence>
<dbReference type="RefSeq" id="WP_379813904.1">
    <property type="nucleotide sequence ID" value="NZ_JBHUDZ010000017.1"/>
</dbReference>
<dbReference type="InterPro" id="IPR011990">
    <property type="entry name" value="TPR-like_helical_dom_sf"/>
</dbReference>
<feature type="repeat" description="TPR" evidence="1">
    <location>
        <begin position="28"/>
        <end position="61"/>
    </location>
</feature>
<dbReference type="PANTHER" id="PTHR46820:SF1">
    <property type="entry name" value="HISTONE-LYSINE N-METHYLTRANSFERASE SETD7"/>
    <property type="match status" value="1"/>
</dbReference>
<sequence length="1083" mass="124367">MKKILLLFLLVSFSKNYSQTDYAFVYNNDSIIRKGIRLHNEKKYDEALKEYQRISKIDPKYLDAQYEIALTLSAQEKKTELRAFLEDLYSKGKMIESPELFQIYGVFLSDEKEYEASEKIFKEGEKYLPNYSPFQYNFALLYIRKGEPQKAVDILKNIITNNPNHASSHYLLGITAFENGKITEGTLALMTYLVLAPTGPHATKAVSALNANYGQNYLSENKLVFSKSGDNFEEIETILRNQLPLKKVYKIKSSIDDKITRQIQAIAEYSLEHKMGDGFFETTYIPWVKQMVEQNQLEAYSYYSLISLEENLGKELTKQKKKIIAFVTDYLKKDFWSVFGKRKLDLFGKVEEVIVSIDNERPYIIGKQINGAFEGKCKYLDNYANLKGELNFKNGLLEGPQKYFNDKGEIVEEKNFVAGKVNGTRSTYYANGNISMTENYKEDILDGMSTSYYPNGGKQCEANFTNGKRNGTLICLHEDGSKKNEIDYTDDKLSGKFIRYNEAGDITENYMCANDKIEGNYVEYFDGKTTKSEAVYKNGLIEGSYKSYYPNKTLKRESIYNAGKIVKTIDYAENGKKKYETNYNDKEEMESYDCFDNDGNKYFVEKYKGGELKTSFQYTAANPKGSETSLKKFFEVKNFDGSERIKGAFEKGKKAGEWTYLYDSGILRLKEFYANGKTNGVTTNYKSNGTISSIYNEKNDVLDGLYEVYTDNKLSQVYNYEKGDQNGPFKTFYSDGTLNSEGYVIDNEVGYDKITYRQNGKILRIESFIANVPTKLKSFDTSEKQENNIDFKNKNGQFSISYGNGIYTKNGNYKNGLLHGKLDVMDKYKTKMLENEFKSGVLQNVYKKFSPTGSILVETNYYNGKLNGLNKYYDYVGNLRLTLEYTFGVENGKTIRYYNNKTKMVESEYLNDLHNGNSTYYNQKGEPVLIVNYENDTPKFYIRKSKTGELNEKVIIENQTAAISSMYPNGKTAIQFNVNKGNLQGKFVINNAEGKPDYECSYKDDVLDGARTEYYPSGKVYKKENFVNNEYDGKQEYFKEDGQLWASISIKKDELHGDSLLYNAGKLVETKKYDSDELVGIIK</sequence>
<dbReference type="InterPro" id="IPR019734">
    <property type="entry name" value="TPR_rpt"/>
</dbReference>
<dbReference type="PROSITE" id="PS50005">
    <property type="entry name" value="TPR"/>
    <property type="match status" value="2"/>
</dbReference>
<name>A0ABW4HHV2_9FLAO</name>
<evidence type="ECO:0000313" key="2">
    <source>
        <dbReference type="EMBL" id="MFD1604911.1"/>
    </source>
</evidence>
<evidence type="ECO:0008006" key="4">
    <source>
        <dbReference type="Google" id="ProtNLM"/>
    </source>
</evidence>
<dbReference type="Gene3D" id="2.20.110.10">
    <property type="entry name" value="Histone H3 K4-specific methyltransferase SET7/9 N-terminal domain"/>
    <property type="match status" value="4"/>
</dbReference>
<dbReference type="Proteomes" id="UP001597138">
    <property type="component" value="Unassembled WGS sequence"/>
</dbReference>
<dbReference type="PANTHER" id="PTHR46820">
    <property type="entry name" value="HISTONE-LYSINE N-METHYLTRANSFERASE SETD7"/>
    <property type="match status" value="1"/>
</dbReference>
<protein>
    <recommendedName>
        <fullName evidence="4">Antitoxin component YwqK of the YwqJK toxin-antitoxin module</fullName>
    </recommendedName>
</protein>
<dbReference type="SUPFAM" id="SSF48452">
    <property type="entry name" value="TPR-like"/>
    <property type="match status" value="1"/>
</dbReference>
<accession>A0ABW4HHV2</accession>
<evidence type="ECO:0000313" key="3">
    <source>
        <dbReference type="Proteomes" id="UP001597138"/>
    </source>
</evidence>
<dbReference type="EMBL" id="JBHUDZ010000017">
    <property type="protein sequence ID" value="MFD1604911.1"/>
    <property type="molecule type" value="Genomic_DNA"/>
</dbReference>
<dbReference type="InterPro" id="IPR011652">
    <property type="entry name" value="MORN_2"/>
</dbReference>
<dbReference type="SMART" id="SM00028">
    <property type="entry name" value="TPR"/>
    <property type="match status" value="3"/>
</dbReference>
<dbReference type="Gene3D" id="1.25.40.10">
    <property type="entry name" value="Tetratricopeptide repeat domain"/>
    <property type="match status" value="1"/>
</dbReference>
<dbReference type="Gene3D" id="3.90.930.1">
    <property type="match status" value="2"/>
</dbReference>
<dbReference type="SUPFAM" id="SSF82185">
    <property type="entry name" value="Histone H3 K4-specific methyltransferase SET7/9 N-terminal domain"/>
    <property type="match status" value="5"/>
</dbReference>
<proteinExistence type="predicted"/>
<keyword evidence="1" id="KW-0802">TPR repeat</keyword>
<reference evidence="3" key="1">
    <citation type="journal article" date="2019" name="Int. J. Syst. Evol. Microbiol.">
        <title>The Global Catalogue of Microorganisms (GCM) 10K type strain sequencing project: providing services to taxonomists for standard genome sequencing and annotation.</title>
        <authorList>
            <consortium name="The Broad Institute Genomics Platform"/>
            <consortium name="The Broad Institute Genome Sequencing Center for Infectious Disease"/>
            <person name="Wu L."/>
            <person name="Ma J."/>
        </authorList>
    </citation>
    <scope>NUCLEOTIDE SEQUENCE [LARGE SCALE GENOMIC DNA]</scope>
    <source>
        <strain evidence="3">CCUG 70865</strain>
    </source>
</reference>
<organism evidence="2 3">
    <name type="scientific">Flavobacterium artemisiae</name>
    <dbReference type="NCBI Taxonomy" id="2126556"/>
    <lineage>
        <taxon>Bacteria</taxon>
        <taxon>Pseudomonadati</taxon>
        <taxon>Bacteroidota</taxon>
        <taxon>Flavobacteriia</taxon>
        <taxon>Flavobacteriales</taxon>
        <taxon>Flavobacteriaceae</taxon>
        <taxon>Flavobacterium</taxon>
    </lineage>
</organism>
<comment type="caution">
    <text evidence="2">The sequence shown here is derived from an EMBL/GenBank/DDBJ whole genome shotgun (WGS) entry which is preliminary data.</text>
</comment>
<feature type="repeat" description="TPR" evidence="1">
    <location>
        <begin position="132"/>
        <end position="165"/>
    </location>
</feature>